<dbReference type="EMBL" id="JAULSW010000005">
    <property type="protein sequence ID" value="KAK3381375.1"/>
    <property type="molecule type" value="Genomic_DNA"/>
</dbReference>
<accession>A0AAE0NH55</accession>
<dbReference type="GO" id="GO:0006696">
    <property type="term" value="P:ergosterol biosynthetic process"/>
    <property type="evidence" value="ECO:0007669"/>
    <property type="project" value="TreeGrafter"/>
</dbReference>
<dbReference type="InterPro" id="IPR013746">
    <property type="entry name" value="HMG_CoA_synt_C_dom"/>
</dbReference>
<feature type="binding site" evidence="4">
    <location>
        <position position="156"/>
    </location>
    <ligand>
        <name>CoA</name>
        <dbReference type="ChEBI" id="CHEBI:57287"/>
    </ligand>
</feature>
<organism evidence="8 9">
    <name type="scientific">Podospora didyma</name>
    <dbReference type="NCBI Taxonomy" id="330526"/>
    <lineage>
        <taxon>Eukaryota</taxon>
        <taxon>Fungi</taxon>
        <taxon>Dikarya</taxon>
        <taxon>Ascomycota</taxon>
        <taxon>Pezizomycotina</taxon>
        <taxon>Sordariomycetes</taxon>
        <taxon>Sordariomycetidae</taxon>
        <taxon>Sordariales</taxon>
        <taxon>Podosporaceae</taxon>
        <taxon>Podospora</taxon>
    </lineage>
</organism>
<dbReference type="PANTHER" id="PTHR43323:SF2">
    <property type="entry name" value="HYDROXYMETHYLGLUTARYL-COA SYNTHASE"/>
    <property type="match status" value="1"/>
</dbReference>
<reference evidence="8" key="1">
    <citation type="journal article" date="2023" name="Mol. Phylogenet. Evol.">
        <title>Genome-scale phylogeny and comparative genomics of the fungal order Sordariales.</title>
        <authorList>
            <person name="Hensen N."/>
            <person name="Bonometti L."/>
            <person name="Westerberg I."/>
            <person name="Brannstrom I.O."/>
            <person name="Guillou S."/>
            <person name="Cros-Aarteil S."/>
            <person name="Calhoun S."/>
            <person name="Haridas S."/>
            <person name="Kuo A."/>
            <person name="Mondo S."/>
            <person name="Pangilinan J."/>
            <person name="Riley R."/>
            <person name="LaButti K."/>
            <person name="Andreopoulos B."/>
            <person name="Lipzen A."/>
            <person name="Chen C."/>
            <person name="Yan M."/>
            <person name="Daum C."/>
            <person name="Ng V."/>
            <person name="Clum A."/>
            <person name="Steindorff A."/>
            <person name="Ohm R.A."/>
            <person name="Martin F."/>
            <person name="Silar P."/>
            <person name="Natvig D.O."/>
            <person name="Lalanne C."/>
            <person name="Gautier V."/>
            <person name="Ament-Velasquez S.L."/>
            <person name="Kruys A."/>
            <person name="Hutchinson M.I."/>
            <person name="Powell A.J."/>
            <person name="Barry K."/>
            <person name="Miller A.N."/>
            <person name="Grigoriev I.V."/>
            <person name="Debuchy R."/>
            <person name="Gladieux P."/>
            <person name="Hiltunen Thoren M."/>
            <person name="Johannesson H."/>
        </authorList>
    </citation>
    <scope>NUCLEOTIDE SEQUENCE</scope>
    <source>
        <strain evidence="8">CBS 232.78</strain>
    </source>
</reference>
<feature type="binding site" evidence="4">
    <location>
        <position position="270"/>
    </location>
    <ligand>
        <name>CoA</name>
        <dbReference type="ChEBI" id="CHEBI:57287"/>
    </ligand>
</feature>
<comment type="caution">
    <text evidence="8">The sequence shown here is derived from an EMBL/GenBank/DDBJ whole genome shotgun (WGS) entry which is preliminary data.</text>
</comment>
<keyword evidence="9" id="KW-1185">Reference proteome</keyword>
<evidence type="ECO:0000256" key="4">
    <source>
        <dbReference type="PIRSR" id="PIRSR610122-2"/>
    </source>
</evidence>
<dbReference type="InterPro" id="IPR013528">
    <property type="entry name" value="HMG_CoA_synth_N"/>
</dbReference>
<feature type="binding site" evidence="4">
    <location>
        <position position="274"/>
    </location>
    <ligand>
        <name>CoA</name>
        <dbReference type="ChEBI" id="CHEBI:57287"/>
    </ligand>
</feature>
<dbReference type="GO" id="GO:0006084">
    <property type="term" value="P:acetyl-CoA metabolic process"/>
    <property type="evidence" value="ECO:0007669"/>
    <property type="project" value="InterPro"/>
</dbReference>
<dbReference type="CDD" id="cd00827">
    <property type="entry name" value="init_cond_enzymes"/>
    <property type="match status" value="1"/>
</dbReference>
<dbReference type="Gene3D" id="3.40.47.10">
    <property type="match status" value="1"/>
</dbReference>
<dbReference type="PANTHER" id="PTHR43323">
    <property type="entry name" value="3-HYDROXY-3-METHYLGLUTARYL COENZYME A SYNTHASE"/>
    <property type="match status" value="1"/>
</dbReference>
<dbReference type="FunFam" id="3.40.47.10:FF:000008">
    <property type="entry name" value="3-hydroxy-3-methylglutaryl coenzyme A synthase"/>
    <property type="match status" value="1"/>
</dbReference>
<feature type="active site" description="Proton donor/acceptor" evidence="3">
    <location>
        <position position="86"/>
    </location>
</feature>
<reference evidence="8" key="2">
    <citation type="submission" date="2023-06" db="EMBL/GenBank/DDBJ databases">
        <authorList>
            <consortium name="Lawrence Berkeley National Laboratory"/>
            <person name="Haridas S."/>
            <person name="Hensen N."/>
            <person name="Bonometti L."/>
            <person name="Westerberg I."/>
            <person name="Brannstrom I.O."/>
            <person name="Guillou S."/>
            <person name="Cros-Aarteil S."/>
            <person name="Calhoun S."/>
            <person name="Kuo A."/>
            <person name="Mondo S."/>
            <person name="Pangilinan J."/>
            <person name="Riley R."/>
            <person name="LaButti K."/>
            <person name="Andreopoulos B."/>
            <person name="Lipzen A."/>
            <person name="Chen C."/>
            <person name="Yanf M."/>
            <person name="Daum C."/>
            <person name="Ng V."/>
            <person name="Clum A."/>
            <person name="Steindorff A."/>
            <person name="Ohm R."/>
            <person name="Martin F."/>
            <person name="Silar P."/>
            <person name="Natvig D."/>
            <person name="Lalanne C."/>
            <person name="Gautier V."/>
            <person name="Ament-velasquez S.L."/>
            <person name="Kruys A."/>
            <person name="Hutchinson M.I."/>
            <person name="Powell A.J."/>
            <person name="Barry K."/>
            <person name="Miller A.N."/>
            <person name="Grigoriev I.V."/>
            <person name="Debuchy R."/>
            <person name="Gladieux P."/>
            <person name="Thoren M.H."/>
            <person name="Johannesson H."/>
        </authorList>
    </citation>
    <scope>NUCLEOTIDE SEQUENCE</scope>
    <source>
        <strain evidence="8">CBS 232.78</strain>
    </source>
</reference>
<dbReference type="Pfam" id="PF08540">
    <property type="entry name" value="HMG_CoA_synt_C"/>
    <property type="match status" value="1"/>
</dbReference>
<dbReference type="GO" id="GO:0010142">
    <property type="term" value="P:farnesyl diphosphate biosynthetic process, mevalonate pathway"/>
    <property type="evidence" value="ECO:0007669"/>
    <property type="project" value="InterPro"/>
</dbReference>
<dbReference type="Proteomes" id="UP001285441">
    <property type="component" value="Unassembled WGS sequence"/>
</dbReference>
<evidence type="ECO:0000313" key="9">
    <source>
        <dbReference type="Proteomes" id="UP001285441"/>
    </source>
</evidence>
<proteinExistence type="inferred from homology"/>
<evidence type="ECO:0000259" key="7">
    <source>
        <dbReference type="Pfam" id="PF08540"/>
    </source>
</evidence>
<dbReference type="GO" id="GO:0004421">
    <property type="term" value="F:hydroxymethylglutaryl-CoA synthase activity"/>
    <property type="evidence" value="ECO:0007669"/>
    <property type="project" value="UniProtKB-EC"/>
</dbReference>
<name>A0AAE0NH55_9PEZI</name>
<feature type="domain" description="Hydroxymethylglutaryl-coenzyme A synthase C-terminal" evidence="7">
    <location>
        <begin position="176"/>
        <end position="461"/>
    </location>
</feature>
<dbReference type="NCBIfam" id="TIGR01833">
    <property type="entry name" value="HMG-CoA-S_euk"/>
    <property type="match status" value="1"/>
</dbReference>
<dbReference type="InterPro" id="IPR016039">
    <property type="entry name" value="Thiolase-like"/>
</dbReference>
<dbReference type="InterPro" id="IPR000590">
    <property type="entry name" value="HMG_CoA_synt_AS"/>
</dbReference>
<gene>
    <name evidence="8" type="ORF">B0H63DRAFT_395939</name>
</gene>
<evidence type="ECO:0000313" key="8">
    <source>
        <dbReference type="EMBL" id="KAK3381375.1"/>
    </source>
</evidence>
<dbReference type="PROSITE" id="PS01226">
    <property type="entry name" value="HMG_COA_SYNTHASE"/>
    <property type="match status" value="1"/>
</dbReference>
<dbReference type="SUPFAM" id="SSF53901">
    <property type="entry name" value="Thiolase-like"/>
    <property type="match status" value="2"/>
</dbReference>
<protein>
    <recommendedName>
        <fullName evidence="5">Hydroxymethylglutaryl-CoA synthase</fullName>
        <shortName evidence="5">HMG-CoA synthase</shortName>
        <ecNumber evidence="5">2.3.3.10</ecNumber>
    </recommendedName>
    <alternativeName>
        <fullName evidence="5">3-hydroxy-3-methylglutaryl coenzyme A synthase</fullName>
    </alternativeName>
</protein>
<comment type="function">
    <text evidence="5">Catalyzes the condensation of acetyl-CoA with acetoacetyl-CoA to form HMG-CoA.</text>
</comment>
<feature type="domain" description="Hydroxymethylglutaryl-coenzyme A synthase N-terminal" evidence="6">
    <location>
        <begin position="4"/>
        <end position="175"/>
    </location>
</feature>
<sequence>MATRPQNIGIKAIEIYFPSQYVEQTELEKFDGVSAGKYTIGLGQTKMSFCDDREDIYSFSLTVVSKLLKNYNIDPNSIGRLEVGTETILDKSKSVKSVLMQLFGDNTNIEGVDTVNACYGGTNAFFNTVNWMESSGWDGRDGIVVAGDIALYAKGNARPTGGAGAVAILIGPNAPIVVEPGLRGSYMQHAYDFYKPDLTSEYPYVDGHYSVNCYTKALDSAYRAYSKREALLTKGANGHTNGNGAAPEGILTKTPLDRFDYLAFHAPTCKLVQKSYARLLYHDYLADPESPAFTEVAPEVRDMDYEKSLTDKAVEKTFMTLTKKRFAERVNPSIQVATMCGNMYCASVWGGLASLISHVDSTTLQGKRIGLFSYGSGLAASFCSFRINGSTESISRVLSIPARLVERRQVSPETYDAMCDLRKKAHLQKDFKPTGDVSTIAPGTYYLENVDDMFKRYYSVKA</sequence>
<feature type="binding site" evidence="4">
    <location>
        <position position="210"/>
    </location>
    <ligand>
        <name>CoA</name>
        <dbReference type="ChEBI" id="CHEBI:57287"/>
    </ligand>
</feature>
<evidence type="ECO:0000256" key="5">
    <source>
        <dbReference type="RuleBase" id="RU364071"/>
    </source>
</evidence>
<dbReference type="AlphaFoldDB" id="A0AAE0NH55"/>
<feature type="active site" description="Acyl-thioester intermediate" evidence="3">
    <location>
        <position position="118"/>
    </location>
</feature>
<dbReference type="EC" id="2.3.3.10" evidence="5"/>
<evidence type="ECO:0000256" key="3">
    <source>
        <dbReference type="PIRSR" id="PIRSR610122-1"/>
    </source>
</evidence>
<evidence type="ECO:0000256" key="1">
    <source>
        <dbReference type="ARBA" id="ARBA00007061"/>
    </source>
</evidence>
<comment type="similarity">
    <text evidence="1 5">Belongs to the thiolase-like superfamily. HMG-CoA synthase family.</text>
</comment>
<dbReference type="InterPro" id="IPR010122">
    <property type="entry name" value="HMG_CoA_synthase_euk"/>
</dbReference>
<comment type="catalytic activity">
    <reaction evidence="5">
        <text>acetoacetyl-CoA + acetyl-CoA + H2O = (3S)-3-hydroxy-3-methylglutaryl-CoA + CoA + H(+)</text>
        <dbReference type="Rhea" id="RHEA:10188"/>
        <dbReference type="ChEBI" id="CHEBI:15377"/>
        <dbReference type="ChEBI" id="CHEBI:15378"/>
        <dbReference type="ChEBI" id="CHEBI:43074"/>
        <dbReference type="ChEBI" id="CHEBI:57286"/>
        <dbReference type="ChEBI" id="CHEBI:57287"/>
        <dbReference type="ChEBI" id="CHEBI:57288"/>
        <dbReference type="EC" id="2.3.3.10"/>
    </reaction>
</comment>
<dbReference type="Pfam" id="PF01154">
    <property type="entry name" value="HMG_CoA_synt_N"/>
    <property type="match status" value="1"/>
</dbReference>
<feature type="active site" description="Proton donor/acceptor" evidence="3">
    <location>
        <position position="265"/>
    </location>
</feature>
<keyword evidence="2 5" id="KW-0808">Transferase</keyword>
<evidence type="ECO:0000256" key="2">
    <source>
        <dbReference type="ARBA" id="ARBA00022679"/>
    </source>
</evidence>
<evidence type="ECO:0000259" key="6">
    <source>
        <dbReference type="Pfam" id="PF01154"/>
    </source>
</evidence>